<evidence type="ECO:0000256" key="2">
    <source>
        <dbReference type="ARBA" id="ARBA00004141"/>
    </source>
</evidence>
<dbReference type="AlphaFoldDB" id="A0A1E3W0J9"/>
<dbReference type="GO" id="GO:0005524">
    <property type="term" value="F:ATP binding"/>
    <property type="evidence" value="ECO:0007669"/>
    <property type="project" value="UniProtKB-KW"/>
</dbReference>
<evidence type="ECO:0000256" key="10">
    <source>
        <dbReference type="ARBA" id="ARBA00022989"/>
    </source>
</evidence>
<keyword evidence="8" id="KW-0418">Kinase</keyword>
<dbReference type="EMBL" id="LPWG01000011">
    <property type="protein sequence ID" value="ODR99289.1"/>
    <property type="molecule type" value="Genomic_DNA"/>
</dbReference>
<evidence type="ECO:0000256" key="11">
    <source>
        <dbReference type="ARBA" id="ARBA00023012"/>
    </source>
</evidence>
<dbReference type="InterPro" id="IPR005467">
    <property type="entry name" value="His_kinase_dom"/>
</dbReference>
<reference evidence="14 15" key="1">
    <citation type="journal article" date="2016" name="Environ. Microbiol.">
        <title>New Methyloceanibacter diversity from North Sea sediments includes methanotroph containing solely the soluble methane monooxygenase.</title>
        <authorList>
            <person name="Vekeman B."/>
            <person name="Kerckhof F.M."/>
            <person name="Cremers G."/>
            <person name="de Vos P."/>
            <person name="Vandamme P."/>
            <person name="Boon N."/>
            <person name="Op den Camp H.J."/>
            <person name="Heylen K."/>
        </authorList>
    </citation>
    <scope>NUCLEOTIDE SEQUENCE [LARGE SCALE GENOMIC DNA]</scope>
    <source>
        <strain evidence="14 15">R-67174</strain>
    </source>
</reference>
<dbReference type="SUPFAM" id="SSF55874">
    <property type="entry name" value="ATPase domain of HSP90 chaperone/DNA topoisomerase II/histidine kinase"/>
    <property type="match status" value="1"/>
</dbReference>
<keyword evidence="10 12" id="KW-1133">Transmembrane helix</keyword>
<evidence type="ECO:0000256" key="9">
    <source>
        <dbReference type="ARBA" id="ARBA00022840"/>
    </source>
</evidence>
<comment type="caution">
    <text evidence="14">The sequence shown here is derived from an EMBL/GenBank/DDBJ whole genome shotgun (WGS) entry which is preliminary data.</text>
</comment>
<dbReference type="GO" id="GO:0005886">
    <property type="term" value="C:plasma membrane"/>
    <property type="evidence" value="ECO:0007669"/>
    <property type="project" value="TreeGrafter"/>
</dbReference>
<dbReference type="InterPro" id="IPR003661">
    <property type="entry name" value="HisK_dim/P_dom"/>
</dbReference>
<evidence type="ECO:0000256" key="1">
    <source>
        <dbReference type="ARBA" id="ARBA00000085"/>
    </source>
</evidence>
<dbReference type="STRING" id="1774968.AUC68_04655"/>
<dbReference type="EC" id="2.7.13.3" evidence="3"/>
<dbReference type="SUPFAM" id="SSF47384">
    <property type="entry name" value="Homodimeric domain of signal transducing histidine kinase"/>
    <property type="match status" value="1"/>
</dbReference>
<evidence type="ECO:0000256" key="6">
    <source>
        <dbReference type="ARBA" id="ARBA00022692"/>
    </source>
</evidence>
<dbReference type="PANTHER" id="PTHR45436:SF14">
    <property type="entry name" value="SENSOR PROTEIN QSEC"/>
    <property type="match status" value="1"/>
</dbReference>
<dbReference type="InterPro" id="IPR036890">
    <property type="entry name" value="HATPase_C_sf"/>
</dbReference>
<evidence type="ECO:0000256" key="5">
    <source>
        <dbReference type="ARBA" id="ARBA00022679"/>
    </source>
</evidence>
<dbReference type="PROSITE" id="PS50109">
    <property type="entry name" value="HIS_KIN"/>
    <property type="match status" value="1"/>
</dbReference>
<dbReference type="Pfam" id="PF02518">
    <property type="entry name" value="HATPase_c"/>
    <property type="match status" value="1"/>
</dbReference>
<keyword evidence="6 12" id="KW-0812">Transmembrane</keyword>
<keyword evidence="11" id="KW-0902">Two-component regulatory system</keyword>
<evidence type="ECO:0000256" key="12">
    <source>
        <dbReference type="SAM" id="Phobius"/>
    </source>
</evidence>
<accession>A0A1E3W0J9</accession>
<dbReference type="CDD" id="cd00075">
    <property type="entry name" value="HATPase"/>
    <property type="match status" value="1"/>
</dbReference>
<dbReference type="PANTHER" id="PTHR45436">
    <property type="entry name" value="SENSOR HISTIDINE KINASE YKOH"/>
    <property type="match status" value="1"/>
</dbReference>
<keyword evidence="9" id="KW-0067">ATP-binding</keyword>
<dbReference type="GO" id="GO:0000155">
    <property type="term" value="F:phosphorelay sensor kinase activity"/>
    <property type="evidence" value="ECO:0007669"/>
    <property type="project" value="InterPro"/>
</dbReference>
<comment type="subcellular location">
    <subcellularLocation>
        <location evidence="2">Membrane</location>
        <topology evidence="2">Multi-pass membrane protein</topology>
    </subcellularLocation>
</comment>
<dbReference type="SMART" id="SM00387">
    <property type="entry name" value="HATPase_c"/>
    <property type="match status" value="1"/>
</dbReference>
<evidence type="ECO:0000256" key="7">
    <source>
        <dbReference type="ARBA" id="ARBA00022741"/>
    </source>
</evidence>
<evidence type="ECO:0000256" key="3">
    <source>
        <dbReference type="ARBA" id="ARBA00012438"/>
    </source>
</evidence>
<evidence type="ECO:0000313" key="15">
    <source>
        <dbReference type="Proteomes" id="UP000094501"/>
    </source>
</evidence>
<feature type="transmembrane region" description="Helical" evidence="12">
    <location>
        <begin position="73"/>
        <end position="98"/>
    </location>
</feature>
<evidence type="ECO:0000256" key="4">
    <source>
        <dbReference type="ARBA" id="ARBA00022553"/>
    </source>
</evidence>
<comment type="catalytic activity">
    <reaction evidence="1">
        <text>ATP + protein L-histidine = ADP + protein N-phospho-L-histidine.</text>
        <dbReference type="EC" id="2.7.13.3"/>
    </reaction>
</comment>
<gene>
    <name evidence="14" type="ORF">AUC68_04655</name>
</gene>
<dbReference type="Gene3D" id="3.30.565.10">
    <property type="entry name" value="Histidine kinase-like ATPase, C-terminal domain"/>
    <property type="match status" value="1"/>
</dbReference>
<dbReference type="Pfam" id="PF00512">
    <property type="entry name" value="HisKA"/>
    <property type="match status" value="1"/>
</dbReference>
<dbReference type="CDD" id="cd00082">
    <property type="entry name" value="HisKA"/>
    <property type="match status" value="1"/>
</dbReference>
<feature type="domain" description="Histidine kinase" evidence="13">
    <location>
        <begin position="159"/>
        <end position="371"/>
    </location>
</feature>
<dbReference type="InterPro" id="IPR036097">
    <property type="entry name" value="HisK_dim/P_sf"/>
</dbReference>
<organism evidence="14 15">
    <name type="scientific">Methyloceanibacter methanicus</name>
    <dbReference type="NCBI Taxonomy" id="1774968"/>
    <lineage>
        <taxon>Bacteria</taxon>
        <taxon>Pseudomonadati</taxon>
        <taxon>Pseudomonadota</taxon>
        <taxon>Alphaproteobacteria</taxon>
        <taxon>Hyphomicrobiales</taxon>
        <taxon>Hyphomicrobiaceae</taxon>
        <taxon>Methyloceanibacter</taxon>
    </lineage>
</organism>
<keyword evidence="15" id="KW-1185">Reference proteome</keyword>
<dbReference type="SMART" id="SM00388">
    <property type="entry name" value="HisKA"/>
    <property type="match status" value="1"/>
</dbReference>
<evidence type="ECO:0000259" key="13">
    <source>
        <dbReference type="PROSITE" id="PS50109"/>
    </source>
</evidence>
<evidence type="ECO:0000256" key="8">
    <source>
        <dbReference type="ARBA" id="ARBA00022777"/>
    </source>
</evidence>
<proteinExistence type="predicted"/>
<dbReference type="InterPro" id="IPR003594">
    <property type="entry name" value="HATPase_dom"/>
</dbReference>
<sequence length="378" mass="41382">MEEHEEYLLYQVRDARGRVLLRSHDAPVIAFPVPLSRGYFEDNGRRYFTEESANGQLFIQVAEVAEERQEAVAALWMGLIAPLLGLLPISAIAVDWMVRRATQPITKVQSQIAKRGGENLDPIDPYGLPLELMPIIQDMNRLLQRLEAALDAERSFAANSAHELRNPIAAARAQAEIVAEVLRDTPDEVRARQLVDTLGRLSKQIEKMLQLARAEAGLGYARPETDLVQVARLLVNDYSQRPKLVDRLRFDAGDEDSVIVGIDPDALGIALQNLIDNALAHGAPDTPIMIAVGPGAIVSVVNEGPAVSASELPALTKPFERGDARRAPGAGLGLSIVKQLMRQADARLELFSPARGKDSGFEAILIFPRVHARLDLKG</sequence>
<keyword evidence="4" id="KW-0597">Phosphoprotein</keyword>
<keyword evidence="12" id="KW-0472">Membrane</keyword>
<protein>
    <recommendedName>
        <fullName evidence="3">histidine kinase</fullName>
        <ecNumber evidence="3">2.7.13.3</ecNumber>
    </recommendedName>
</protein>
<dbReference type="Gene3D" id="1.10.287.130">
    <property type="match status" value="1"/>
</dbReference>
<keyword evidence="5" id="KW-0808">Transferase</keyword>
<dbReference type="InterPro" id="IPR050428">
    <property type="entry name" value="TCS_sensor_his_kinase"/>
</dbReference>
<dbReference type="Proteomes" id="UP000094501">
    <property type="component" value="Unassembled WGS sequence"/>
</dbReference>
<keyword evidence="7" id="KW-0547">Nucleotide-binding</keyword>
<evidence type="ECO:0000313" key="14">
    <source>
        <dbReference type="EMBL" id="ODR99289.1"/>
    </source>
</evidence>
<name>A0A1E3W0J9_9HYPH</name>